<dbReference type="InterPro" id="IPR016024">
    <property type="entry name" value="ARM-type_fold"/>
</dbReference>
<dbReference type="PANTHER" id="PTHR43289:SF6">
    <property type="entry name" value="SERINE_THREONINE-PROTEIN KINASE NEKL-3"/>
    <property type="match status" value="1"/>
</dbReference>
<dbReference type="EC" id="2.7.11.1" evidence="1"/>
<evidence type="ECO:0000259" key="8">
    <source>
        <dbReference type="PROSITE" id="PS50011"/>
    </source>
</evidence>
<gene>
    <name evidence="9" type="primary">prkC_8</name>
    <name evidence="9" type="ORF">Q31a_15140</name>
</gene>
<dbReference type="PROSITE" id="PS50011">
    <property type="entry name" value="PROTEIN_KINASE_DOM"/>
    <property type="match status" value="1"/>
</dbReference>
<dbReference type="Gene3D" id="3.30.200.20">
    <property type="entry name" value="Phosphorylase Kinase, domain 1"/>
    <property type="match status" value="1"/>
</dbReference>
<organism evidence="9 10">
    <name type="scientific">Aureliella helgolandensis</name>
    <dbReference type="NCBI Taxonomy" id="2527968"/>
    <lineage>
        <taxon>Bacteria</taxon>
        <taxon>Pseudomonadati</taxon>
        <taxon>Planctomycetota</taxon>
        <taxon>Planctomycetia</taxon>
        <taxon>Pirellulales</taxon>
        <taxon>Pirellulaceae</taxon>
        <taxon>Aureliella</taxon>
    </lineage>
</organism>
<feature type="domain" description="Protein kinase" evidence="8">
    <location>
        <begin position="104"/>
        <end position="365"/>
    </location>
</feature>
<dbReference type="SUPFAM" id="SSF56112">
    <property type="entry name" value="Protein kinase-like (PK-like)"/>
    <property type="match status" value="1"/>
</dbReference>
<dbReference type="GO" id="GO:0004674">
    <property type="term" value="F:protein serine/threonine kinase activity"/>
    <property type="evidence" value="ECO:0007669"/>
    <property type="project" value="UniProtKB-KW"/>
</dbReference>
<name>A0A518G3P1_9BACT</name>
<dbReference type="PROSITE" id="PS00107">
    <property type="entry name" value="PROTEIN_KINASE_ATP"/>
    <property type="match status" value="1"/>
</dbReference>
<dbReference type="FunFam" id="1.10.510.10:FF:000021">
    <property type="entry name" value="Serine/threonine protein kinase"/>
    <property type="match status" value="1"/>
</dbReference>
<evidence type="ECO:0000313" key="10">
    <source>
        <dbReference type="Proteomes" id="UP000318017"/>
    </source>
</evidence>
<dbReference type="InterPro" id="IPR011989">
    <property type="entry name" value="ARM-like"/>
</dbReference>
<dbReference type="Pfam" id="PF00069">
    <property type="entry name" value="Pkinase"/>
    <property type="match status" value="1"/>
</dbReference>
<sequence length="1299" mass="143232">MKTVSQCLQESDIEALLTGNDATSQSQRWEEHISSCDSCRVAMASRVGDLQWWHEAERSLQGEVTAEGSDLCVDATDDRESTDELLELLGPTDDPLMLGRIGTYEVLGVLGRGGMGIVFKAFDAPLNRYVAIKMLLPHLAASGAARKRFQREGQAAAAVIDDHVLPIYAVSQWQNIPYLVMQYSSGKNLQRRIDDEGPLEVKEILRIGMQAARGLAAAHAQGLVHRDVKPSNMLLDGSVERVMLTDFGLARAVDDASITRTGIIAGTPQYMSPEQASAETVDHRSDLFSLGSVLYAMCVGHSPFRAESSYGVLRLITDREPRPIRELNPEIPEWLCLIIGKLMAKQPVERFDSAEQVAELLEGCLAHVQEPTTTSLPASAAKLVESFGTGSRAANMTGSLVGSRFPPIGKLIVAAAFAFFTIAATIIFLESGKGTIRIETNCDTDVPIVIRQGDEVVKHLTISRDGATARLKAGQYILEIEGDGIHFAIEGNEVTLSRSGTWLATISETPDAVLENAEITPQLSPDKLPGGTELSLERSPEFASVKVKVLRENRTALAGTQVKIRMIGSSDRPVEVKGVSNKDGVAIDQALPYGKYQIEVTTPASWQLSSRYLPQIVQFGKGLDLTIVAPSSDENCVTVIDSKSKASADSISSLRFGEARDYMTKRNLISGAYGNPFVPEPDAPPGEFHSFPTPTNGVGELIYSIRFHLTREVLQVDGTTSLEWTWQPNGQKLPARFMVSRRGLHEHSALRSVTVEPTNHDGLFMKSGNDLMRVGYYLFQLGEPLTVPHKINHPPGNLTVYLADIYGRPNADSQSALGIAETESMNCFLPISLQKNSQWLARLLNIEDWSPYRKDQTHLGHLLRKDVGLKPSDEATVQIDAFFGESESTPTGKISDVLFRPFSDTDVATEKNSGAFSAPQFAGQPVSKWLDDYWEYMNTDVAPHQTGFEHERALKSIVRFRSIPACDDVITAAMTEWFAEIEHELDAKTLTVAAHCIATVSGKRHQKSAVDYLFNMVDQISELTLTEELIEDFYDEGNPWNLICKQLPLRDEAFVKQIADRLRNGSTNQRLLALQLSIGTESGMEETAPDSAADEGWIRSNRELLLPALLIASHDDSDRVRLHSLLMLQSWSTVDGKVSIRMKEAFESDPSLDVQSFLIDCFYPLNKNLDAIHDKLMTWAKSRDPETVLKAMFCMMQPSNEGRREHSIDSLILLLSDPEWGLEIESRVPANGTLKSRKMRQFAITLLGEYGKEARRGLPVLQAELARDRELTRTFAQTAIVTIASDSNEASMESTGLGL</sequence>
<reference evidence="9 10" key="1">
    <citation type="submission" date="2019-02" db="EMBL/GenBank/DDBJ databases">
        <title>Deep-cultivation of Planctomycetes and their phenomic and genomic characterization uncovers novel biology.</title>
        <authorList>
            <person name="Wiegand S."/>
            <person name="Jogler M."/>
            <person name="Boedeker C."/>
            <person name="Pinto D."/>
            <person name="Vollmers J."/>
            <person name="Rivas-Marin E."/>
            <person name="Kohn T."/>
            <person name="Peeters S.H."/>
            <person name="Heuer A."/>
            <person name="Rast P."/>
            <person name="Oberbeckmann S."/>
            <person name="Bunk B."/>
            <person name="Jeske O."/>
            <person name="Meyerdierks A."/>
            <person name="Storesund J.E."/>
            <person name="Kallscheuer N."/>
            <person name="Luecker S."/>
            <person name="Lage O.M."/>
            <person name="Pohl T."/>
            <person name="Merkel B.J."/>
            <person name="Hornburger P."/>
            <person name="Mueller R.-W."/>
            <person name="Bruemmer F."/>
            <person name="Labrenz M."/>
            <person name="Spormann A.M."/>
            <person name="Op den Camp H."/>
            <person name="Overmann J."/>
            <person name="Amann R."/>
            <person name="Jetten M.S.M."/>
            <person name="Mascher T."/>
            <person name="Medema M.H."/>
            <person name="Devos D.P."/>
            <person name="Kaster A.-K."/>
            <person name="Ovreas L."/>
            <person name="Rohde M."/>
            <person name="Galperin M.Y."/>
            <person name="Jogler C."/>
        </authorList>
    </citation>
    <scope>NUCLEOTIDE SEQUENCE [LARGE SCALE GENOMIC DNA]</scope>
    <source>
        <strain evidence="9 10">Q31a</strain>
    </source>
</reference>
<dbReference type="InterPro" id="IPR011009">
    <property type="entry name" value="Kinase-like_dom_sf"/>
</dbReference>
<dbReference type="RefSeq" id="WP_197356367.1">
    <property type="nucleotide sequence ID" value="NZ_CP036298.1"/>
</dbReference>
<evidence type="ECO:0000256" key="5">
    <source>
        <dbReference type="ARBA" id="ARBA00022777"/>
    </source>
</evidence>
<accession>A0A518G3P1</accession>
<dbReference type="Proteomes" id="UP000318017">
    <property type="component" value="Chromosome"/>
</dbReference>
<keyword evidence="5 9" id="KW-0418">Kinase</keyword>
<keyword evidence="3 9" id="KW-0808">Transferase</keyword>
<evidence type="ECO:0000256" key="3">
    <source>
        <dbReference type="ARBA" id="ARBA00022679"/>
    </source>
</evidence>
<dbReference type="Gene3D" id="1.10.510.10">
    <property type="entry name" value="Transferase(Phosphotransferase) domain 1"/>
    <property type="match status" value="1"/>
</dbReference>
<dbReference type="InterPro" id="IPR000719">
    <property type="entry name" value="Prot_kinase_dom"/>
</dbReference>
<protein>
    <recommendedName>
        <fullName evidence="1">non-specific serine/threonine protein kinase</fullName>
        <ecNumber evidence="1">2.7.11.1</ecNumber>
    </recommendedName>
</protein>
<dbReference type="PROSITE" id="PS00108">
    <property type="entry name" value="PROTEIN_KINASE_ST"/>
    <property type="match status" value="1"/>
</dbReference>
<dbReference type="SUPFAM" id="SSF48371">
    <property type="entry name" value="ARM repeat"/>
    <property type="match status" value="1"/>
</dbReference>
<dbReference type="InterPro" id="IPR008271">
    <property type="entry name" value="Ser/Thr_kinase_AS"/>
</dbReference>
<evidence type="ECO:0000256" key="1">
    <source>
        <dbReference type="ARBA" id="ARBA00012513"/>
    </source>
</evidence>
<dbReference type="PANTHER" id="PTHR43289">
    <property type="entry name" value="MITOGEN-ACTIVATED PROTEIN KINASE KINASE KINASE 20-RELATED"/>
    <property type="match status" value="1"/>
</dbReference>
<proteinExistence type="predicted"/>
<dbReference type="CDD" id="cd14014">
    <property type="entry name" value="STKc_PknB_like"/>
    <property type="match status" value="1"/>
</dbReference>
<dbReference type="SMART" id="SM00220">
    <property type="entry name" value="S_TKc"/>
    <property type="match status" value="1"/>
</dbReference>
<evidence type="ECO:0000256" key="6">
    <source>
        <dbReference type="ARBA" id="ARBA00022840"/>
    </source>
</evidence>
<dbReference type="InterPro" id="IPR017441">
    <property type="entry name" value="Protein_kinase_ATP_BS"/>
</dbReference>
<dbReference type="Gene3D" id="1.25.10.10">
    <property type="entry name" value="Leucine-rich Repeat Variant"/>
    <property type="match status" value="1"/>
</dbReference>
<dbReference type="EMBL" id="CP036298">
    <property type="protein sequence ID" value="QDV23216.1"/>
    <property type="molecule type" value="Genomic_DNA"/>
</dbReference>
<keyword evidence="4 7" id="KW-0547">Nucleotide-binding</keyword>
<evidence type="ECO:0000256" key="4">
    <source>
        <dbReference type="ARBA" id="ARBA00022741"/>
    </source>
</evidence>
<keyword evidence="2" id="KW-0723">Serine/threonine-protein kinase</keyword>
<evidence type="ECO:0000256" key="2">
    <source>
        <dbReference type="ARBA" id="ARBA00022527"/>
    </source>
</evidence>
<evidence type="ECO:0000313" key="9">
    <source>
        <dbReference type="EMBL" id="QDV23216.1"/>
    </source>
</evidence>
<dbReference type="KEGG" id="ahel:Q31a_15140"/>
<keyword evidence="6 7" id="KW-0067">ATP-binding</keyword>
<dbReference type="GO" id="GO:0005524">
    <property type="term" value="F:ATP binding"/>
    <property type="evidence" value="ECO:0007669"/>
    <property type="project" value="UniProtKB-UniRule"/>
</dbReference>
<evidence type="ECO:0000256" key="7">
    <source>
        <dbReference type="PROSITE-ProRule" id="PRU10141"/>
    </source>
</evidence>
<keyword evidence="10" id="KW-1185">Reference proteome</keyword>
<feature type="binding site" evidence="7">
    <location>
        <position position="133"/>
    </location>
    <ligand>
        <name>ATP</name>
        <dbReference type="ChEBI" id="CHEBI:30616"/>
    </ligand>
</feature>